<evidence type="ECO:0000259" key="1">
    <source>
        <dbReference type="SMART" id="SM00829"/>
    </source>
</evidence>
<dbReference type="STRING" id="582899.Hden_0462"/>
<dbReference type="RefSeq" id="WP_013214502.1">
    <property type="nucleotide sequence ID" value="NC_014313.1"/>
</dbReference>
<reference evidence="3" key="1">
    <citation type="journal article" date="2011" name="J. Bacteriol.">
        <title>Genome sequences of eight morphologically diverse alphaproteobacteria.</title>
        <authorList>
            <consortium name="US DOE Joint Genome Institute"/>
            <person name="Brown P.J."/>
            <person name="Kysela D.T."/>
            <person name="Buechlein A."/>
            <person name="Hemmerich C."/>
            <person name="Brun Y.V."/>
        </authorList>
    </citation>
    <scope>NUCLEOTIDE SEQUENCE [LARGE SCALE GENOMIC DNA]</scope>
    <source>
        <strain evidence="3">ATCC 51888 / DSM 1869 / NCIB 11706 / TK 0415</strain>
    </source>
</reference>
<dbReference type="KEGG" id="hdn:Hden_0462"/>
<dbReference type="SMART" id="SM00829">
    <property type="entry name" value="PKS_ER"/>
    <property type="match status" value="1"/>
</dbReference>
<dbReference type="GO" id="GO:0016491">
    <property type="term" value="F:oxidoreductase activity"/>
    <property type="evidence" value="ECO:0007669"/>
    <property type="project" value="InterPro"/>
</dbReference>
<name>D8JS24_HYPDA</name>
<dbReference type="Pfam" id="PF00107">
    <property type="entry name" value="ADH_zinc_N"/>
    <property type="match status" value="1"/>
</dbReference>
<dbReference type="InterPro" id="IPR011032">
    <property type="entry name" value="GroES-like_sf"/>
</dbReference>
<dbReference type="InterPro" id="IPR020843">
    <property type="entry name" value="ER"/>
</dbReference>
<organism evidence="2 3">
    <name type="scientific">Hyphomicrobium denitrificans (strain ATCC 51888 / DSM 1869 / NCIMB 11706 / TK 0415)</name>
    <dbReference type="NCBI Taxonomy" id="582899"/>
    <lineage>
        <taxon>Bacteria</taxon>
        <taxon>Pseudomonadati</taxon>
        <taxon>Pseudomonadota</taxon>
        <taxon>Alphaproteobacteria</taxon>
        <taxon>Hyphomicrobiales</taxon>
        <taxon>Hyphomicrobiaceae</taxon>
        <taxon>Hyphomicrobium</taxon>
    </lineage>
</organism>
<dbReference type="CDD" id="cd08276">
    <property type="entry name" value="MDR7"/>
    <property type="match status" value="1"/>
</dbReference>
<dbReference type="InterPro" id="IPR013154">
    <property type="entry name" value="ADH-like_N"/>
</dbReference>
<dbReference type="PANTHER" id="PTHR45033:SF2">
    <property type="entry name" value="ZINC-TYPE ALCOHOL DEHYDROGENASE-LIKE PROTEIN C1773.06C"/>
    <property type="match status" value="1"/>
</dbReference>
<evidence type="ECO:0000313" key="3">
    <source>
        <dbReference type="Proteomes" id="UP000002033"/>
    </source>
</evidence>
<dbReference type="InterPro" id="IPR036291">
    <property type="entry name" value="NAD(P)-bd_dom_sf"/>
</dbReference>
<dbReference type="eggNOG" id="COG0604">
    <property type="taxonomic scope" value="Bacteria"/>
</dbReference>
<dbReference type="OrthoDB" id="9792321at2"/>
<dbReference type="Proteomes" id="UP000002033">
    <property type="component" value="Chromosome"/>
</dbReference>
<feature type="domain" description="Enoyl reductase (ER)" evidence="1">
    <location>
        <begin position="10"/>
        <end position="331"/>
    </location>
</feature>
<proteinExistence type="predicted"/>
<dbReference type="SUPFAM" id="SSF50129">
    <property type="entry name" value="GroES-like"/>
    <property type="match status" value="1"/>
</dbReference>
<dbReference type="InterPro" id="IPR013149">
    <property type="entry name" value="ADH-like_C"/>
</dbReference>
<dbReference type="HOGENOM" id="CLU_026673_3_4_5"/>
<dbReference type="Gene3D" id="3.40.50.720">
    <property type="entry name" value="NAD(P)-binding Rossmann-like Domain"/>
    <property type="match status" value="1"/>
</dbReference>
<keyword evidence="3" id="KW-1185">Reference proteome</keyword>
<gene>
    <name evidence="2" type="ordered locus">Hden_0462</name>
</gene>
<evidence type="ECO:0000313" key="2">
    <source>
        <dbReference type="EMBL" id="ADJ22283.1"/>
    </source>
</evidence>
<dbReference type="AlphaFoldDB" id="D8JS24"/>
<dbReference type="EMBL" id="CP002083">
    <property type="protein sequence ID" value="ADJ22283.1"/>
    <property type="molecule type" value="Genomic_DNA"/>
</dbReference>
<dbReference type="Pfam" id="PF08240">
    <property type="entry name" value="ADH_N"/>
    <property type="match status" value="1"/>
</dbReference>
<accession>D8JS24</accession>
<dbReference type="PANTHER" id="PTHR45033">
    <property type="match status" value="1"/>
</dbReference>
<dbReference type="InterPro" id="IPR052711">
    <property type="entry name" value="Zinc_ADH-like"/>
</dbReference>
<sequence length="333" mass="34888">MKAFLLKHFGIDGLALEDIPRPTPRHGQVLVKMRAWSINFRDLLVVRGIYAPKLKFPFQILSDGVGEVIEVGPGVTRAKPGDRVAGTFMQRWVGGGAAAEKSASALGGEIPGVAAEYVILDNNGFVPVPAGLSDEEGATLPCAAVTAWHALVTSGALAAGETVLVQGTGGVSLFALQFAHATGARVIATSSSDAKLERVREMGASELINYKTTPEWGAKARALTNGRGVDHVVEVGGAGTLPQSLEAVRIGGRISLIGVLTGGTVNPIPIVMKGVTVQGIYVGSRVMFEAMNDAITVNKLKPVIDRVFPFAELPQALQHMESGAHFGKIVLKA</sequence>
<protein>
    <submittedName>
        <fullName evidence="2">Alcohol dehydrogenase zinc-binding domain protein</fullName>
    </submittedName>
</protein>
<dbReference type="SUPFAM" id="SSF51735">
    <property type="entry name" value="NAD(P)-binding Rossmann-fold domains"/>
    <property type="match status" value="1"/>
</dbReference>
<dbReference type="Gene3D" id="3.90.180.10">
    <property type="entry name" value="Medium-chain alcohol dehydrogenases, catalytic domain"/>
    <property type="match status" value="1"/>
</dbReference>